<dbReference type="InterPro" id="IPR000077">
    <property type="entry name" value="Ribosomal_eL39"/>
</dbReference>
<dbReference type="PROSITE" id="PS00051">
    <property type="entry name" value="RIBOSOMAL_L39E"/>
    <property type="match status" value="1"/>
</dbReference>
<keyword evidence="3 5" id="KW-0687">Ribonucleoprotein</keyword>
<dbReference type="GO" id="GO:0003735">
    <property type="term" value="F:structural constituent of ribosome"/>
    <property type="evidence" value="ECO:0007669"/>
    <property type="project" value="InterPro"/>
</dbReference>
<evidence type="ECO:0000313" key="6">
    <source>
        <dbReference type="EMBL" id="HHQ80096.1"/>
    </source>
</evidence>
<gene>
    <name evidence="5" type="primary">rpl39e</name>
    <name evidence="6" type="ORF">ENM78_01330</name>
</gene>
<dbReference type="AlphaFoldDB" id="A0A7J3ZIZ5"/>
<dbReference type="InterPro" id="IPR020083">
    <property type="entry name" value="Ribosomal_eL39_CS"/>
</dbReference>
<keyword evidence="2 5" id="KW-0689">Ribosomal protein</keyword>
<evidence type="ECO:0000256" key="4">
    <source>
        <dbReference type="ARBA" id="ARBA00035234"/>
    </source>
</evidence>
<dbReference type="Gene3D" id="1.10.1620.10">
    <property type="entry name" value="Ribosomal protein L39e"/>
    <property type="match status" value="1"/>
</dbReference>
<name>A0A7J3ZIZ5_9CREN</name>
<dbReference type="GO" id="GO:1990904">
    <property type="term" value="C:ribonucleoprotein complex"/>
    <property type="evidence" value="ECO:0007669"/>
    <property type="project" value="UniProtKB-KW"/>
</dbReference>
<accession>A0A7J3ZIZ5</accession>
<dbReference type="NCBIfam" id="NF002316">
    <property type="entry name" value="PRK01242.1"/>
    <property type="match status" value="1"/>
</dbReference>
<dbReference type="FunFam" id="1.10.1620.10:FF:000001">
    <property type="entry name" value="60S ribosomal protein-like L39"/>
    <property type="match status" value="1"/>
</dbReference>
<protein>
    <recommendedName>
        <fullName evidence="4 5">Large ribosomal subunit protein eL39</fullName>
    </recommendedName>
</protein>
<proteinExistence type="inferred from homology"/>
<comment type="caution">
    <text evidence="6">The sequence shown here is derived from an EMBL/GenBank/DDBJ whole genome shotgun (WGS) entry which is preliminary data.</text>
</comment>
<dbReference type="Pfam" id="PF00832">
    <property type="entry name" value="Ribosomal_L39"/>
    <property type="match status" value="1"/>
</dbReference>
<reference evidence="6" key="1">
    <citation type="journal article" date="2020" name="mSystems">
        <title>Genome- and Community-Level Interaction Insights into Carbon Utilization and Element Cycling Functions of Hydrothermarchaeota in Hydrothermal Sediment.</title>
        <authorList>
            <person name="Zhou Z."/>
            <person name="Liu Y."/>
            <person name="Xu W."/>
            <person name="Pan J."/>
            <person name="Luo Z.H."/>
            <person name="Li M."/>
        </authorList>
    </citation>
    <scope>NUCLEOTIDE SEQUENCE [LARGE SCALE GENOMIC DNA]</scope>
    <source>
        <strain evidence="6">SpSt-1116</strain>
    </source>
</reference>
<organism evidence="6">
    <name type="scientific">Fervidicoccus fontis</name>
    <dbReference type="NCBI Taxonomy" id="683846"/>
    <lineage>
        <taxon>Archaea</taxon>
        <taxon>Thermoproteota</taxon>
        <taxon>Thermoprotei</taxon>
        <taxon>Fervidicoccales</taxon>
        <taxon>Fervidicoccaceae</taxon>
        <taxon>Fervidicoccus</taxon>
    </lineage>
</organism>
<dbReference type="HAMAP" id="MF_00629">
    <property type="entry name" value="Ribosomal_eL39"/>
    <property type="match status" value="1"/>
</dbReference>
<comment type="similarity">
    <text evidence="1 5">Belongs to the eukaryotic ribosomal protein eL39 family.</text>
</comment>
<evidence type="ECO:0000256" key="3">
    <source>
        <dbReference type="ARBA" id="ARBA00023274"/>
    </source>
</evidence>
<dbReference type="EMBL" id="DRZC01000019">
    <property type="protein sequence ID" value="HHQ80096.1"/>
    <property type="molecule type" value="Genomic_DNA"/>
</dbReference>
<sequence length="51" mass="6076">MAHFKPLGKKLRLASALNSNSPVPAWVVVKTRRKVRFNIKRRHWRRQKLKA</sequence>
<evidence type="ECO:0000256" key="2">
    <source>
        <dbReference type="ARBA" id="ARBA00022980"/>
    </source>
</evidence>
<dbReference type="SUPFAM" id="SSF48662">
    <property type="entry name" value="Ribosomal protein L39e"/>
    <property type="match status" value="1"/>
</dbReference>
<dbReference type="GO" id="GO:0006412">
    <property type="term" value="P:translation"/>
    <property type="evidence" value="ECO:0007669"/>
    <property type="project" value="UniProtKB-UniRule"/>
</dbReference>
<dbReference type="InterPro" id="IPR023626">
    <property type="entry name" value="Ribosomal_eL39_dom_sf"/>
</dbReference>
<evidence type="ECO:0000256" key="1">
    <source>
        <dbReference type="ARBA" id="ARBA00009339"/>
    </source>
</evidence>
<evidence type="ECO:0000256" key="5">
    <source>
        <dbReference type="HAMAP-Rule" id="MF_00629"/>
    </source>
</evidence>
<dbReference type="GO" id="GO:0005840">
    <property type="term" value="C:ribosome"/>
    <property type="evidence" value="ECO:0007669"/>
    <property type="project" value="UniProtKB-KW"/>
</dbReference>